<evidence type="ECO:0000313" key="9">
    <source>
        <dbReference type="EMBL" id="ODV92047.1"/>
    </source>
</evidence>
<dbReference type="FunFam" id="3.30.420.40:FF:000058">
    <property type="entry name" value="Putative actin-related protein 5"/>
    <property type="match status" value="1"/>
</dbReference>
<accession>A0A1E4TK00</accession>
<keyword evidence="2" id="KW-0227">DNA damage</keyword>
<keyword evidence="4" id="KW-0175">Coiled coil</keyword>
<evidence type="ECO:0000256" key="7">
    <source>
        <dbReference type="RuleBase" id="RU000487"/>
    </source>
</evidence>
<proteinExistence type="inferred from homology"/>
<dbReference type="GO" id="GO:0006974">
    <property type="term" value="P:DNA damage response"/>
    <property type="evidence" value="ECO:0007669"/>
    <property type="project" value="UniProtKB-KW"/>
</dbReference>
<reference evidence="10" key="1">
    <citation type="submission" date="2016-02" db="EMBL/GenBank/DDBJ databases">
        <title>Comparative genomics of biotechnologically important yeasts.</title>
        <authorList>
            <consortium name="DOE Joint Genome Institute"/>
            <person name="Riley R."/>
            <person name="Haridas S."/>
            <person name="Wolfe K.H."/>
            <person name="Lopes M.R."/>
            <person name="Hittinger C.T."/>
            <person name="Goker M."/>
            <person name="Salamov A."/>
            <person name="Wisecaver J."/>
            <person name="Long T.M."/>
            <person name="Aerts A.L."/>
            <person name="Barry K."/>
            <person name="Choi C."/>
            <person name="Clum A."/>
            <person name="Coughlan A.Y."/>
            <person name="Deshpande S."/>
            <person name="Douglass A.P."/>
            <person name="Hanson S.J."/>
            <person name="Klenk H.-P."/>
            <person name="Labutti K."/>
            <person name="Lapidus A."/>
            <person name="Lindquist E."/>
            <person name="Lipzen A."/>
            <person name="Meier-Kolthoff J.P."/>
            <person name="Ohm R.A."/>
            <person name="Otillar R.P."/>
            <person name="Pangilinan J."/>
            <person name="Peng Y."/>
            <person name="Rokas A."/>
            <person name="Rosa C.A."/>
            <person name="Scheuner C."/>
            <person name="Sibirny A.A."/>
            <person name="Slot J.C."/>
            <person name="Stielow J.B."/>
            <person name="Sun H."/>
            <person name="Kurtzman C.P."/>
            <person name="Blackwell M."/>
            <person name="Jeffries T.W."/>
            <person name="Grigoriev I.V."/>
        </authorList>
    </citation>
    <scope>NUCLEOTIDE SEQUENCE [LARGE SCALE GENOMIC DNA]</scope>
    <source>
        <strain evidence="10">NRRL Y-17796</strain>
    </source>
</reference>
<dbReference type="InterPro" id="IPR043129">
    <property type="entry name" value="ATPase_NBD"/>
</dbReference>
<evidence type="ECO:0000313" key="10">
    <source>
        <dbReference type="Proteomes" id="UP000095023"/>
    </source>
</evidence>
<organism evidence="9 10">
    <name type="scientific">Tortispora caseinolytica NRRL Y-17796</name>
    <dbReference type="NCBI Taxonomy" id="767744"/>
    <lineage>
        <taxon>Eukaryota</taxon>
        <taxon>Fungi</taxon>
        <taxon>Dikarya</taxon>
        <taxon>Ascomycota</taxon>
        <taxon>Saccharomycotina</taxon>
        <taxon>Trigonopsidomycetes</taxon>
        <taxon>Trigonopsidales</taxon>
        <taxon>Trigonopsidaceae</taxon>
        <taxon>Tortispora</taxon>
    </lineage>
</organism>
<dbReference type="OrthoDB" id="7340501at2759"/>
<keyword evidence="6" id="KW-0539">Nucleus</keyword>
<dbReference type="Pfam" id="PF00022">
    <property type="entry name" value="Actin"/>
    <property type="match status" value="2"/>
</dbReference>
<gene>
    <name evidence="9" type="ORF">CANCADRAFT_81427</name>
</gene>
<evidence type="ECO:0000256" key="3">
    <source>
        <dbReference type="ARBA" id="ARBA00023015"/>
    </source>
</evidence>
<feature type="region of interest" description="Disordered" evidence="8">
    <location>
        <begin position="468"/>
        <end position="507"/>
    </location>
</feature>
<comment type="similarity">
    <text evidence="7">Belongs to the actin family.</text>
</comment>
<evidence type="ECO:0000256" key="8">
    <source>
        <dbReference type="SAM" id="MobiDB-lite"/>
    </source>
</evidence>
<dbReference type="CDD" id="cd10211">
    <property type="entry name" value="ASKHA_NBD_Arp5"/>
    <property type="match status" value="1"/>
</dbReference>
<dbReference type="Gene3D" id="3.90.640.10">
    <property type="entry name" value="Actin, Chain A, domain 4"/>
    <property type="match status" value="2"/>
</dbReference>
<evidence type="ECO:0000256" key="4">
    <source>
        <dbReference type="ARBA" id="ARBA00023054"/>
    </source>
</evidence>
<evidence type="ECO:0000256" key="2">
    <source>
        <dbReference type="ARBA" id="ARBA00022763"/>
    </source>
</evidence>
<dbReference type="PANTHER" id="PTHR11937">
    <property type="entry name" value="ACTIN"/>
    <property type="match status" value="1"/>
</dbReference>
<dbReference type="GO" id="GO:0031011">
    <property type="term" value="C:Ino80 complex"/>
    <property type="evidence" value="ECO:0007669"/>
    <property type="project" value="EnsemblFungi"/>
</dbReference>
<dbReference type="InterPro" id="IPR004000">
    <property type="entry name" value="Actin"/>
</dbReference>
<evidence type="ECO:0000256" key="1">
    <source>
        <dbReference type="ARBA" id="ARBA00004123"/>
    </source>
</evidence>
<keyword evidence="5" id="KW-0804">Transcription</keyword>
<dbReference type="GO" id="GO:0006338">
    <property type="term" value="P:chromatin remodeling"/>
    <property type="evidence" value="ECO:0007669"/>
    <property type="project" value="EnsemblFungi"/>
</dbReference>
<protein>
    <recommendedName>
        <fullName evidence="11">Actin-related protein 5</fullName>
    </recommendedName>
</protein>
<feature type="compositionally biased region" description="Polar residues" evidence="8">
    <location>
        <begin position="470"/>
        <end position="479"/>
    </location>
</feature>
<evidence type="ECO:0000256" key="6">
    <source>
        <dbReference type="ARBA" id="ARBA00023242"/>
    </source>
</evidence>
<dbReference type="GO" id="GO:0030234">
    <property type="term" value="F:enzyme regulator activity"/>
    <property type="evidence" value="ECO:0007669"/>
    <property type="project" value="EnsemblFungi"/>
</dbReference>
<feature type="region of interest" description="Disordered" evidence="8">
    <location>
        <begin position="361"/>
        <end position="386"/>
    </location>
</feature>
<dbReference type="FunFam" id="3.30.420.40:FF:000122">
    <property type="entry name" value="ARP5 actin-related protein 5 homolog"/>
    <property type="match status" value="1"/>
</dbReference>
<dbReference type="Gene3D" id="3.30.420.40">
    <property type="match status" value="4"/>
</dbReference>
<dbReference type="SMART" id="SM00268">
    <property type="entry name" value="ACTIN"/>
    <property type="match status" value="1"/>
</dbReference>
<dbReference type="SUPFAM" id="SSF53067">
    <property type="entry name" value="Actin-like ATPase domain"/>
    <property type="match status" value="2"/>
</dbReference>
<evidence type="ECO:0008006" key="11">
    <source>
        <dbReference type="Google" id="ProtNLM"/>
    </source>
</evidence>
<keyword evidence="3" id="KW-0805">Transcription regulation</keyword>
<name>A0A1E4TK00_9ASCO</name>
<dbReference type="Proteomes" id="UP000095023">
    <property type="component" value="Unassembled WGS sequence"/>
</dbReference>
<dbReference type="EMBL" id="KV453841">
    <property type="protein sequence ID" value="ODV92047.1"/>
    <property type="molecule type" value="Genomic_DNA"/>
</dbReference>
<dbReference type="AlphaFoldDB" id="A0A1E4TK00"/>
<comment type="subcellular location">
    <subcellularLocation>
        <location evidence="1">Nucleus</location>
    </subcellularLocation>
</comment>
<evidence type="ECO:0000256" key="5">
    <source>
        <dbReference type="ARBA" id="ARBA00023163"/>
    </source>
</evidence>
<keyword evidence="10" id="KW-1185">Reference proteome</keyword>
<sequence length="716" mass="81896">MAQTHHLPENVAETAPLNSLPANRNAPIVIDFGTGNVRAGYAGSDKFLTFPSIVSKFRDRKNNTPYLLVGNSALRDAQARQNLKTPFEGPVISNWDAVEYILDYSFSKLNVASSGYVENPLLMTEPLACPNYQRNYMQELIFEQYNVPAVAYGVDSLFSYRYNNGTDGIAINCGHESTTVIPVSNGKSIMSHAKRLNIGSHQASNFLLALLQLKYPAFPAKLSSSSAEYLMKEFCYVSAENYREEIENYLNLDTINEKDIVIQYPFVETQAAQKSEEELARIAERRKESGRRLKEQNAKARLEKLMQRENDLEYWNRVLEQYQNATTKREQMHILNRENLKSLNELEQNIKQLEKVIKRSRKQDIGDDDVEPETSMPKTDLLDIPDEQLTDDQIKEKKAQKLQKANWDARMRAKKEKMEAKALAEIQEREDEELRKNNLERWLDLRRKELSELVDRLKEKERLKTDLSNKRSIASQQRMKNIANLASDSSKGKRGRGKDDDDTFGANDDDWGVYRDIAANESDEEEEEQEIYKEVERIEQLLLKYDESFTQESTLAHANDTTKGLINIFLRGGQAFDPESKAEAYQLHLNVERIKVPEILFQPSMAGVDQAGIAEIVSNILNIGDLFSTNSYDTFLTGGFSLLRNLDRRLHNELIGMLPWKSQLNVRRAADPIGDAWRGMSSWASEKSSSQYFVTKAQYDEMGSDYAIEHGYGNAF</sequence>